<evidence type="ECO:0000259" key="6">
    <source>
        <dbReference type="Pfam" id="PF08281"/>
    </source>
</evidence>
<dbReference type="CDD" id="cd06171">
    <property type="entry name" value="Sigma70_r4"/>
    <property type="match status" value="1"/>
</dbReference>
<feature type="domain" description="RNA polymerase sigma factor 70 region 4 type 2" evidence="6">
    <location>
        <begin position="109"/>
        <end position="161"/>
    </location>
</feature>
<dbReference type="SUPFAM" id="SSF88659">
    <property type="entry name" value="Sigma3 and sigma4 domains of RNA polymerase sigma factors"/>
    <property type="match status" value="1"/>
</dbReference>
<dbReference type="Gene3D" id="1.10.10.10">
    <property type="entry name" value="Winged helix-like DNA-binding domain superfamily/Winged helix DNA-binding domain"/>
    <property type="match status" value="1"/>
</dbReference>
<protein>
    <submittedName>
        <fullName evidence="7">Sigma-70 family RNA polymerase sigma factor</fullName>
    </submittedName>
</protein>
<dbReference type="InterPro" id="IPR013324">
    <property type="entry name" value="RNA_pol_sigma_r3/r4-like"/>
</dbReference>
<comment type="similarity">
    <text evidence="1">Belongs to the sigma-70 factor family. ECF subfamily.</text>
</comment>
<organism evidence="7 8">
    <name type="scientific">Pedobacter punctiformis</name>
    <dbReference type="NCBI Taxonomy" id="3004097"/>
    <lineage>
        <taxon>Bacteria</taxon>
        <taxon>Pseudomonadati</taxon>
        <taxon>Bacteroidota</taxon>
        <taxon>Sphingobacteriia</taxon>
        <taxon>Sphingobacteriales</taxon>
        <taxon>Sphingobacteriaceae</taxon>
        <taxon>Pedobacter</taxon>
    </lineage>
</organism>
<comment type="caution">
    <text evidence="7">The sequence shown here is derived from an EMBL/GenBank/DDBJ whole genome shotgun (WGS) entry which is preliminary data.</text>
</comment>
<evidence type="ECO:0000256" key="3">
    <source>
        <dbReference type="ARBA" id="ARBA00023082"/>
    </source>
</evidence>
<feature type="domain" description="RNA polymerase sigma-70 region 2" evidence="5">
    <location>
        <begin position="19"/>
        <end position="83"/>
    </location>
</feature>
<dbReference type="SUPFAM" id="SSF88946">
    <property type="entry name" value="Sigma2 domain of RNA polymerase sigma factors"/>
    <property type="match status" value="1"/>
</dbReference>
<proteinExistence type="inferred from homology"/>
<dbReference type="NCBIfam" id="TIGR02937">
    <property type="entry name" value="sigma70-ECF"/>
    <property type="match status" value="1"/>
</dbReference>
<dbReference type="InterPro" id="IPR013249">
    <property type="entry name" value="RNA_pol_sigma70_r4_t2"/>
</dbReference>
<dbReference type="InterPro" id="IPR013325">
    <property type="entry name" value="RNA_pol_sigma_r2"/>
</dbReference>
<dbReference type="InterPro" id="IPR007627">
    <property type="entry name" value="RNA_pol_sigma70_r2"/>
</dbReference>
<keyword evidence="2" id="KW-0805">Transcription regulation</keyword>
<gene>
    <name evidence="7" type="ORF">O0955_04145</name>
</gene>
<evidence type="ECO:0000256" key="2">
    <source>
        <dbReference type="ARBA" id="ARBA00023015"/>
    </source>
</evidence>
<dbReference type="Proteomes" id="UP001144347">
    <property type="component" value="Unassembled WGS sequence"/>
</dbReference>
<keyword evidence="4" id="KW-0804">Transcription</keyword>
<evidence type="ECO:0000259" key="5">
    <source>
        <dbReference type="Pfam" id="PF04542"/>
    </source>
</evidence>
<dbReference type="Gene3D" id="1.10.1740.10">
    <property type="match status" value="1"/>
</dbReference>
<name>A0ABT4L5I6_9SPHI</name>
<dbReference type="Pfam" id="PF08281">
    <property type="entry name" value="Sigma70_r4_2"/>
    <property type="match status" value="1"/>
</dbReference>
<dbReference type="PANTHER" id="PTHR43133:SF46">
    <property type="entry name" value="RNA POLYMERASE SIGMA-70 FACTOR ECF SUBFAMILY"/>
    <property type="match status" value="1"/>
</dbReference>
<dbReference type="InterPro" id="IPR014284">
    <property type="entry name" value="RNA_pol_sigma-70_dom"/>
</dbReference>
<dbReference type="PRINTS" id="PR00038">
    <property type="entry name" value="HTHLUXR"/>
</dbReference>
<dbReference type="RefSeq" id="WP_269426256.1">
    <property type="nucleotide sequence ID" value="NZ_JAPWGM010000001.1"/>
</dbReference>
<dbReference type="PANTHER" id="PTHR43133">
    <property type="entry name" value="RNA POLYMERASE ECF-TYPE SIGMA FACTO"/>
    <property type="match status" value="1"/>
</dbReference>
<keyword evidence="3" id="KW-0731">Sigma factor</keyword>
<evidence type="ECO:0000313" key="7">
    <source>
        <dbReference type="EMBL" id="MCZ4243186.1"/>
    </source>
</evidence>
<evidence type="ECO:0000256" key="4">
    <source>
        <dbReference type="ARBA" id="ARBA00023163"/>
    </source>
</evidence>
<dbReference type="Pfam" id="PF04542">
    <property type="entry name" value="Sigma70_r2"/>
    <property type="match status" value="1"/>
</dbReference>
<dbReference type="InterPro" id="IPR036388">
    <property type="entry name" value="WH-like_DNA-bd_sf"/>
</dbReference>
<accession>A0ABT4L5I6</accession>
<evidence type="ECO:0000256" key="1">
    <source>
        <dbReference type="ARBA" id="ARBA00010641"/>
    </source>
</evidence>
<evidence type="ECO:0000313" key="8">
    <source>
        <dbReference type="Proteomes" id="UP001144347"/>
    </source>
</evidence>
<dbReference type="InterPro" id="IPR039425">
    <property type="entry name" value="RNA_pol_sigma-70-like"/>
</dbReference>
<dbReference type="InterPro" id="IPR000792">
    <property type="entry name" value="Tscrpt_reg_LuxR_C"/>
</dbReference>
<reference evidence="7" key="1">
    <citation type="submission" date="2022-12" db="EMBL/GenBank/DDBJ databases">
        <title>Genome sequence of HCMS5-2.</title>
        <authorList>
            <person name="Woo H."/>
        </authorList>
    </citation>
    <scope>NUCLEOTIDE SEQUENCE</scope>
    <source>
        <strain evidence="7">HCMS5-2</strain>
    </source>
</reference>
<dbReference type="EMBL" id="JAPWGM010000001">
    <property type="protein sequence ID" value="MCZ4243186.1"/>
    <property type="molecule type" value="Genomic_DNA"/>
</dbReference>
<sequence>MEQIFGIKSGSLQAFQSAYQLHHGKLYAYILKKTGSAYLAEEVVQLTFIRLWEKRQNLSLDYSLAAQIFKMGGSILIDQLRKEAVSKKHLKEIVPMEILHIDEQSENAQNLELAINQMAPMRKKVFKLSKIEGYSYKEIAEELSISPKTVENHISKALKQLRAALSSFFSIVAVFSFLINR</sequence>
<keyword evidence="8" id="KW-1185">Reference proteome</keyword>